<comment type="function">
    <text evidence="7">Component of the SMC5-SMC6 complex, that promotes sister chromatid alignment after DNA damage and facilitates double-stranded DNA breaks (DSBs) repair via homologous recombination between sister chromatids.</text>
</comment>
<keyword evidence="5 7" id="KW-0234">DNA repair</keyword>
<dbReference type="Pfam" id="PF15412">
    <property type="entry name" value="Nse4-Nse3_bdg"/>
    <property type="match status" value="1"/>
</dbReference>
<dbReference type="GO" id="GO:0006310">
    <property type="term" value="P:DNA recombination"/>
    <property type="evidence" value="ECO:0007669"/>
    <property type="project" value="UniProtKB-UniRule"/>
</dbReference>
<keyword evidence="6 7" id="KW-0539">Nucleus</keyword>
<dbReference type="AlphaFoldDB" id="A0A507D7X2"/>
<feature type="compositionally biased region" description="Basic and acidic residues" evidence="8">
    <location>
        <begin position="271"/>
        <end position="282"/>
    </location>
</feature>
<proteinExistence type="inferred from homology"/>
<evidence type="ECO:0000256" key="2">
    <source>
        <dbReference type="ARBA" id="ARBA00008997"/>
    </source>
</evidence>
<dbReference type="Pfam" id="PF08743">
    <property type="entry name" value="Nse4_C"/>
    <property type="match status" value="1"/>
</dbReference>
<evidence type="ECO:0000259" key="9">
    <source>
        <dbReference type="Pfam" id="PF08743"/>
    </source>
</evidence>
<dbReference type="GO" id="GO:0006281">
    <property type="term" value="P:DNA repair"/>
    <property type="evidence" value="ECO:0007669"/>
    <property type="project" value="UniProtKB-UniRule"/>
</dbReference>
<evidence type="ECO:0000256" key="5">
    <source>
        <dbReference type="ARBA" id="ARBA00023204"/>
    </source>
</evidence>
<keyword evidence="4 7" id="KW-0233">DNA recombination</keyword>
<evidence type="ECO:0000256" key="4">
    <source>
        <dbReference type="ARBA" id="ARBA00023172"/>
    </source>
</evidence>
<evidence type="ECO:0000256" key="3">
    <source>
        <dbReference type="ARBA" id="ARBA00022763"/>
    </source>
</evidence>
<organism evidence="11 12">
    <name type="scientific">Synchytrium endobioticum</name>
    <dbReference type="NCBI Taxonomy" id="286115"/>
    <lineage>
        <taxon>Eukaryota</taxon>
        <taxon>Fungi</taxon>
        <taxon>Fungi incertae sedis</taxon>
        <taxon>Chytridiomycota</taxon>
        <taxon>Chytridiomycota incertae sedis</taxon>
        <taxon>Chytridiomycetes</taxon>
        <taxon>Synchytriales</taxon>
        <taxon>Synchytriaceae</taxon>
        <taxon>Synchytrium</taxon>
    </lineage>
</organism>
<comment type="caution">
    <text evidence="11">The sequence shown here is derived from an EMBL/GenBank/DDBJ whole genome shotgun (WGS) entry which is preliminary data.</text>
</comment>
<gene>
    <name evidence="11" type="ORF">SeLEV6574_g02670</name>
</gene>
<name>A0A507D7X2_9FUNG</name>
<dbReference type="InterPro" id="IPR029225">
    <property type="entry name" value="Nse4_Nse3-bd"/>
</dbReference>
<dbReference type="GO" id="GO:0030915">
    <property type="term" value="C:Smc5-Smc6 complex"/>
    <property type="evidence" value="ECO:0007669"/>
    <property type="project" value="UniProtKB-UniRule"/>
</dbReference>
<comment type="subunit">
    <text evidence="7">Component of the SMC5-SMC6 complex.</text>
</comment>
<feature type="domain" description="Non-structural maintenance of chromosome element 4 C-terminal" evidence="9">
    <location>
        <begin position="314"/>
        <end position="397"/>
    </location>
</feature>
<feature type="compositionally biased region" description="Basic and acidic residues" evidence="8">
    <location>
        <begin position="43"/>
        <end position="52"/>
    </location>
</feature>
<accession>A0A507D7X2</accession>
<dbReference type="InterPro" id="IPR027786">
    <property type="entry name" value="Nse4/EID"/>
</dbReference>
<feature type="region of interest" description="Disordered" evidence="8">
    <location>
        <begin position="1"/>
        <end position="77"/>
    </location>
</feature>
<comment type="similarity">
    <text evidence="2 7">Belongs to the NSE4 family.</text>
</comment>
<evidence type="ECO:0000256" key="8">
    <source>
        <dbReference type="SAM" id="MobiDB-lite"/>
    </source>
</evidence>
<sequence>MRSKRSIADVGEEEQQGMQLAMPTLSGTIRDATGGTNKRRRVSKDLEDAEVRNEEDEEVAEEEGGGGGGGGGEGGDEAREELHQRNFHDRSYDNANDIDAILQPLAVPTQNPQKTRQAYRKMLVYLDTNKKEALKGNSDVLEQLVDKANVLIEAGEVKSTQEATLDSRFFVEIGALGVQRAQLMRREAAGFDMTDFICGLQAKMGSSRPGLVAEGEDEEDEIAALGPLNWDVLQMMSAKYSLKAPTIGFMFGPMAVEFTEKPRKERVIRQKSARAEVQRPQEIHQQGTKGRDQTTQRMVREAHAVLSGEGGMCQYYQFVVNPHSFAQTVENVFHVAFLINEKIAGLTEEHGELVLYLSGAGEDEEAEFGGRRKQLMMEMDHDIWRGMIARYDIKQSKIPHRNVDK</sequence>
<feature type="region of interest" description="Disordered" evidence="8">
    <location>
        <begin position="271"/>
        <end position="296"/>
    </location>
</feature>
<feature type="compositionally biased region" description="Acidic residues" evidence="8">
    <location>
        <begin position="53"/>
        <end position="64"/>
    </location>
</feature>
<evidence type="ECO:0000313" key="12">
    <source>
        <dbReference type="Proteomes" id="UP000320475"/>
    </source>
</evidence>
<dbReference type="PANTHER" id="PTHR16140:SF0">
    <property type="entry name" value="NON-STRUCTURAL MAINTENANCE OF CHROMOSOMES ELEMENT 4"/>
    <property type="match status" value="1"/>
</dbReference>
<keyword evidence="3 7" id="KW-0227">DNA damage</keyword>
<evidence type="ECO:0000256" key="6">
    <source>
        <dbReference type="ARBA" id="ARBA00023242"/>
    </source>
</evidence>
<evidence type="ECO:0000256" key="1">
    <source>
        <dbReference type="ARBA" id="ARBA00004123"/>
    </source>
</evidence>
<feature type="domain" description="Nse4/EID protein Nse3/MAGE-binding" evidence="10">
    <location>
        <begin position="166"/>
        <end position="221"/>
    </location>
</feature>
<comment type="subcellular location">
    <subcellularLocation>
        <location evidence="1 7">Nucleus</location>
    </subcellularLocation>
</comment>
<evidence type="ECO:0000259" key="10">
    <source>
        <dbReference type="Pfam" id="PF15412"/>
    </source>
</evidence>
<dbReference type="GO" id="GO:0005634">
    <property type="term" value="C:nucleus"/>
    <property type="evidence" value="ECO:0007669"/>
    <property type="project" value="UniProtKB-SubCell"/>
</dbReference>
<protein>
    <recommendedName>
        <fullName evidence="7">Non-structural maintenance of chromosomes element 4</fullName>
    </recommendedName>
</protein>
<dbReference type="EMBL" id="QEAM01000078">
    <property type="protein sequence ID" value="TPX47417.1"/>
    <property type="molecule type" value="Genomic_DNA"/>
</dbReference>
<dbReference type="InterPro" id="IPR014854">
    <property type="entry name" value="Nse4_C"/>
</dbReference>
<dbReference type="OrthoDB" id="361242at2759"/>
<evidence type="ECO:0000313" key="11">
    <source>
        <dbReference type="EMBL" id="TPX47417.1"/>
    </source>
</evidence>
<dbReference type="Proteomes" id="UP000320475">
    <property type="component" value="Unassembled WGS sequence"/>
</dbReference>
<reference evidence="11 12" key="1">
    <citation type="journal article" date="2019" name="Sci. Rep.">
        <title>Comparative genomics of chytrid fungi reveal insights into the obligate biotrophic and pathogenic lifestyle of Synchytrium endobioticum.</title>
        <authorList>
            <person name="van de Vossenberg B.T.L.H."/>
            <person name="Warris S."/>
            <person name="Nguyen H.D.T."/>
            <person name="van Gent-Pelzer M.P.E."/>
            <person name="Joly D.L."/>
            <person name="van de Geest H.C."/>
            <person name="Bonants P.J.M."/>
            <person name="Smith D.S."/>
            <person name="Levesque C.A."/>
            <person name="van der Lee T.A.J."/>
        </authorList>
    </citation>
    <scope>NUCLEOTIDE SEQUENCE [LARGE SCALE GENOMIC DNA]</scope>
    <source>
        <strain evidence="11 12">LEV6574</strain>
    </source>
</reference>
<dbReference type="PANTHER" id="PTHR16140">
    <property type="entry name" value="NON-STRUCTURAL MAINTENANCE OF CHROMOSOMES ELEMENT 4"/>
    <property type="match status" value="1"/>
</dbReference>
<evidence type="ECO:0000256" key="7">
    <source>
        <dbReference type="RuleBase" id="RU365071"/>
    </source>
</evidence>